<dbReference type="Proteomes" id="UP000000639">
    <property type="component" value="Chromosome"/>
</dbReference>
<proteinExistence type="inferred from homology"/>
<evidence type="ECO:0000256" key="2">
    <source>
        <dbReference type="ARBA" id="ARBA00022729"/>
    </source>
</evidence>
<dbReference type="STRING" id="357804.Ping_0848"/>
<keyword evidence="5" id="KW-1185">Reference proteome</keyword>
<protein>
    <recommendedName>
        <fullName evidence="6">DUF3494 domain-containing protein</fullName>
    </recommendedName>
</protein>
<dbReference type="OrthoDB" id="6145642at2"/>
<evidence type="ECO:0000256" key="3">
    <source>
        <dbReference type="SAM" id="SignalP"/>
    </source>
</evidence>
<sequence>MKNILLKTCLTALALSVAGLANAQDAGEPVKIFKEQLTSHAAISAAAISISADSFVDGHIASQAAVTTGAGSVVQNIVSGAATGIGAAAKTCDIYAGAAIAVGAGSTVGILSAGGAVTLGALADRDVICDSAPAVVTSDFDAANAQIKSAQSALDTIPASSLVDAYTLVGSMDTGVYEGAAITIPANTLITFDANGEDGVWIFKLSGAMTVGAGSEFEIINAGDNNAVIWDIGGALTLGAGSTFLGTAFVEGAVSGATASVSCGNLYATGAISIGNIGSIGGDDCKVAADQLADFSIEEGEYSFIPQGKRISECPLWEKLDANYGGDAWKHYRDIIFKSPDLKLKEAPASTGYGGLATKYRFDSPTSYGQFLVITDAQYSIMNSIFLRHTDLSDGYTSNVARIKQDDMLKKDYDEAAAACRTDLHDIFINQTN</sequence>
<evidence type="ECO:0000313" key="5">
    <source>
        <dbReference type="Proteomes" id="UP000000639"/>
    </source>
</evidence>
<feature type="signal peptide" evidence="3">
    <location>
        <begin position="1"/>
        <end position="23"/>
    </location>
</feature>
<keyword evidence="2 3" id="KW-0732">Signal</keyword>
<evidence type="ECO:0008006" key="6">
    <source>
        <dbReference type="Google" id="ProtNLM"/>
    </source>
</evidence>
<name>A1ST75_PSYIN</name>
<dbReference type="HOGENOM" id="CLU_632930_0_0_6"/>
<dbReference type="InterPro" id="IPR021884">
    <property type="entry name" value="Ice-bd_prot"/>
</dbReference>
<dbReference type="EMBL" id="CP000510">
    <property type="protein sequence ID" value="ABM02690.1"/>
    <property type="molecule type" value="Genomic_DNA"/>
</dbReference>
<dbReference type="Pfam" id="PF11999">
    <property type="entry name" value="Ice_binding"/>
    <property type="match status" value="1"/>
</dbReference>
<dbReference type="eggNOG" id="COG4726">
    <property type="taxonomic scope" value="Bacteria"/>
</dbReference>
<dbReference type="AlphaFoldDB" id="A1ST75"/>
<dbReference type="KEGG" id="pin:Ping_0848"/>
<gene>
    <name evidence="4" type="ordered locus">Ping_0848</name>
</gene>
<evidence type="ECO:0000256" key="1">
    <source>
        <dbReference type="ARBA" id="ARBA00005445"/>
    </source>
</evidence>
<dbReference type="RefSeq" id="WP_011769253.1">
    <property type="nucleotide sequence ID" value="NC_008709.1"/>
</dbReference>
<comment type="similarity">
    <text evidence="1">Belongs to the ice-binding protein family.</text>
</comment>
<feature type="chain" id="PRO_5002636984" description="DUF3494 domain-containing protein" evidence="3">
    <location>
        <begin position="24"/>
        <end position="433"/>
    </location>
</feature>
<organism evidence="4 5">
    <name type="scientific">Psychromonas ingrahamii (strain DSM 17664 / CCUG 51855 / 37)</name>
    <dbReference type="NCBI Taxonomy" id="357804"/>
    <lineage>
        <taxon>Bacteria</taxon>
        <taxon>Pseudomonadati</taxon>
        <taxon>Pseudomonadota</taxon>
        <taxon>Gammaproteobacteria</taxon>
        <taxon>Alteromonadales</taxon>
        <taxon>Psychromonadaceae</taxon>
        <taxon>Psychromonas</taxon>
    </lineage>
</organism>
<evidence type="ECO:0000313" key="4">
    <source>
        <dbReference type="EMBL" id="ABM02690.1"/>
    </source>
</evidence>
<reference evidence="4 5" key="1">
    <citation type="submission" date="2007-01" db="EMBL/GenBank/DDBJ databases">
        <title>Complete sequence of Psychromonas ingrahamii 37.</title>
        <authorList>
            <consortium name="US DOE Joint Genome Institute"/>
            <person name="Copeland A."/>
            <person name="Lucas S."/>
            <person name="Lapidus A."/>
            <person name="Barry K."/>
            <person name="Detter J.C."/>
            <person name="Glavina del Rio T."/>
            <person name="Hammon N."/>
            <person name="Israni S."/>
            <person name="Dalin E."/>
            <person name="Tice H."/>
            <person name="Pitluck S."/>
            <person name="Thompson L.S."/>
            <person name="Brettin T."/>
            <person name="Bruce D."/>
            <person name="Han C."/>
            <person name="Tapia R."/>
            <person name="Schmutz J."/>
            <person name="Larimer F."/>
            <person name="Land M."/>
            <person name="Hauser L."/>
            <person name="Kyrpides N."/>
            <person name="Ivanova N."/>
            <person name="Staley J."/>
            <person name="Richardson P."/>
        </authorList>
    </citation>
    <scope>NUCLEOTIDE SEQUENCE [LARGE SCALE GENOMIC DNA]</scope>
    <source>
        <strain evidence="4 5">37</strain>
    </source>
</reference>
<accession>A1ST75</accession>